<proteinExistence type="predicted"/>
<reference evidence="1 2" key="1">
    <citation type="journal article" date="2018" name="Nat. Ecol. Evol.">
        <title>Shark genomes provide insights into elasmobranch evolution and the origin of vertebrates.</title>
        <authorList>
            <person name="Hara Y"/>
            <person name="Yamaguchi K"/>
            <person name="Onimaru K"/>
            <person name="Kadota M"/>
            <person name="Koyanagi M"/>
            <person name="Keeley SD"/>
            <person name="Tatsumi K"/>
            <person name="Tanaka K"/>
            <person name="Motone F"/>
            <person name="Kageyama Y"/>
            <person name="Nozu R"/>
            <person name="Adachi N"/>
            <person name="Nishimura O"/>
            <person name="Nakagawa R"/>
            <person name="Tanegashima C"/>
            <person name="Kiyatake I"/>
            <person name="Matsumoto R"/>
            <person name="Murakumo K"/>
            <person name="Nishida K"/>
            <person name="Terakita A"/>
            <person name="Kuratani S"/>
            <person name="Sato K"/>
            <person name="Hyodo S Kuraku.S."/>
        </authorList>
    </citation>
    <scope>NUCLEOTIDE SEQUENCE [LARGE SCALE GENOMIC DNA]</scope>
</reference>
<dbReference type="AlphaFoldDB" id="A0A401P128"/>
<evidence type="ECO:0000313" key="1">
    <source>
        <dbReference type="EMBL" id="GCB66807.1"/>
    </source>
</evidence>
<dbReference type="Proteomes" id="UP000288216">
    <property type="component" value="Unassembled WGS sequence"/>
</dbReference>
<organism evidence="1 2">
    <name type="scientific">Scyliorhinus torazame</name>
    <name type="common">Cloudy catshark</name>
    <name type="synonym">Catulus torazame</name>
    <dbReference type="NCBI Taxonomy" id="75743"/>
    <lineage>
        <taxon>Eukaryota</taxon>
        <taxon>Metazoa</taxon>
        <taxon>Chordata</taxon>
        <taxon>Craniata</taxon>
        <taxon>Vertebrata</taxon>
        <taxon>Chondrichthyes</taxon>
        <taxon>Elasmobranchii</taxon>
        <taxon>Galeomorphii</taxon>
        <taxon>Galeoidea</taxon>
        <taxon>Carcharhiniformes</taxon>
        <taxon>Scyliorhinidae</taxon>
        <taxon>Scyliorhinus</taxon>
    </lineage>
</organism>
<sequence>MGIWPLKNPVLNLKILKMNYYPEAMAGSCSSCPPPYRGLMRQIPVIMCEGPSMVGFPDSCYQQRFYYQQLDELTAQEVPTGLEYSTPDATPDTPVIGELRNAEKMI</sequence>
<accession>A0A401P128</accession>
<name>A0A401P128_SCYTO</name>
<protein>
    <submittedName>
        <fullName evidence="1">Uncharacterized protein</fullName>
    </submittedName>
</protein>
<dbReference type="EMBL" id="BFAA01000124">
    <property type="protein sequence ID" value="GCB66807.1"/>
    <property type="molecule type" value="Genomic_DNA"/>
</dbReference>
<evidence type="ECO:0000313" key="2">
    <source>
        <dbReference type="Proteomes" id="UP000288216"/>
    </source>
</evidence>
<gene>
    <name evidence="1" type="ORF">scyTo_0000642</name>
</gene>
<keyword evidence="2" id="KW-1185">Reference proteome</keyword>
<comment type="caution">
    <text evidence="1">The sequence shown here is derived from an EMBL/GenBank/DDBJ whole genome shotgun (WGS) entry which is preliminary data.</text>
</comment>
<dbReference type="OrthoDB" id="9225563at2759"/>